<reference evidence="1" key="1">
    <citation type="submission" date="2023-06" db="EMBL/GenBank/DDBJ databases">
        <title>Comparative genomics of Bacillaceae isolates and their secondary metabolite potential.</title>
        <authorList>
            <person name="Song L."/>
            <person name="Nielsen L.J."/>
            <person name="Mohite O."/>
            <person name="Xu X."/>
            <person name="Weber T."/>
            <person name="Kovacs A.T."/>
        </authorList>
    </citation>
    <scope>NUCLEOTIDE SEQUENCE</scope>
    <source>
        <strain evidence="1">D8_B_37</strain>
    </source>
</reference>
<dbReference type="RefSeq" id="WP_289320326.1">
    <property type="nucleotide sequence ID" value="NZ_JAUCEY010000008.1"/>
</dbReference>
<dbReference type="Proteomes" id="UP001234602">
    <property type="component" value="Unassembled WGS sequence"/>
</dbReference>
<gene>
    <name evidence="1" type="ORF">QUF89_15495</name>
</gene>
<protein>
    <submittedName>
        <fullName evidence="1">Uncharacterized protein</fullName>
    </submittedName>
</protein>
<accession>A0AAW7IDI2</accession>
<comment type="caution">
    <text evidence="1">The sequence shown here is derived from an EMBL/GenBank/DDBJ whole genome shotgun (WGS) entry which is preliminary data.</text>
</comment>
<sequence length="59" mass="6819">MPIKEEQRNELAYSLAQIAQKHGIEDYEVIVRAIRDGYPLGQDVTPDKVYELRKQSSID</sequence>
<proteinExistence type="predicted"/>
<organism evidence="1 2">
    <name type="scientific">Peribacillus simplex</name>
    <dbReference type="NCBI Taxonomy" id="1478"/>
    <lineage>
        <taxon>Bacteria</taxon>
        <taxon>Bacillati</taxon>
        <taxon>Bacillota</taxon>
        <taxon>Bacilli</taxon>
        <taxon>Bacillales</taxon>
        <taxon>Bacillaceae</taxon>
        <taxon>Peribacillus</taxon>
    </lineage>
</organism>
<dbReference type="EMBL" id="JAUCEY010000008">
    <property type="protein sequence ID" value="MDM5453575.1"/>
    <property type="molecule type" value="Genomic_DNA"/>
</dbReference>
<evidence type="ECO:0000313" key="1">
    <source>
        <dbReference type="EMBL" id="MDM5453575.1"/>
    </source>
</evidence>
<name>A0AAW7IDI2_9BACI</name>
<evidence type="ECO:0000313" key="2">
    <source>
        <dbReference type="Proteomes" id="UP001234602"/>
    </source>
</evidence>
<dbReference type="AlphaFoldDB" id="A0AAW7IDI2"/>